<name>A0A6J5VSG7_PRUAR</name>
<dbReference type="EMBL" id="CAEKKB010000001">
    <property type="protein sequence ID" value="CAB4292249.1"/>
    <property type="molecule type" value="Genomic_DNA"/>
</dbReference>
<dbReference type="Proteomes" id="UP000507245">
    <property type="component" value="Unassembled WGS sequence"/>
</dbReference>
<evidence type="ECO:0000313" key="2">
    <source>
        <dbReference type="EMBL" id="CAB4292249.1"/>
    </source>
</evidence>
<evidence type="ECO:0000256" key="1">
    <source>
        <dbReference type="SAM" id="Coils"/>
    </source>
</evidence>
<dbReference type="AlphaFoldDB" id="A0A6J5VSG7"/>
<keyword evidence="3" id="KW-1185">Reference proteome</keyword>
<organism evidence="2 3">
    <name type="scientific">Prunus armeniaca</name>
    <name type="common">Apricot</name>
    <name type="synonym">Armeniaca vulgaris</name>
    <dbReference type="NCBI Taxonomy" id="36596"/>
    <lineage>
        <taxon>Eukaryota</taxon>
        <taxon>Viridiplantae</taxon>
        <taxon>Streptophyta</taxon>
        <taxon>Embryophyta</taxon>
        <taxon>Tracheophyta</taxon>
        <taxon>Spermatophyta</taxon>
        <taxon>Magnoliopsida</taxon>
        <taxon>eudicotyledons</taxon>
        <taxon>Gunneridae</taxon>
        <taxon>Pentapetalae</taxon>
        <taxon>rosids</taxon>
        <taxon>fabids</taxon>
        <taxon>Rosales</taxon>
        <taxon>Rosaceae</taxon>
        <taxon>Amygdaloideae</taxon>
        <taxon>Amygdaleae</taxon>
        <taxon>Prunus</taxon>
    </lineage>
</organism>
<feature type="coiled-coil region" evidence="1">
    <location>
        <begin position="35"/>
        <end position="62"/>
    </location>
</feature>
<reference evidence="3" key="1">
    <citation type="journal article" date="2020" name="Genome Biol.">
        <title>Gamete binning: chromosome-level and haplotype-resolved genome assembly enabled by high-throughput single-cell sequencing of gamete genomes.</title>
        <authorList>
            <person name="Campoy J.A."/>
            <person name="Sun H."/>
            <person name="Goel M."/>
            <person name="Jiao W.-B."/>
            <person name="Folz-Donahue K."/>
            <person name="Wang N."/>
            <person name="Rubio M."/>
            <person name="Liu C."/>
            <person name="Kukat C."/>
            <person name="Ruiz D."/>
            <person name="Huettel B."/>
            <person name="Schneeberger K."/>
        </authorList>
    </citation>
    <scope>NUCLEOTIDE SEQUENCE [LARGE SCALE GENOMIC DNA]</scope>
    <source>
        <strain evidence="3">cv. Rojo Pasion</strain>
    </source>
</reference>
<gene>
    <name evidence="2" type="ORF">ORAREDHAP_LOCUS495</name>
</gene>
<protein>
    <submittedName>
        <fullName evidence="2">Uncharacterized protein</fullName>
    </submittedName>
</protein>
<evidence type="ECO:0000313" key="3">
    <source>
        <dbReference type="Proteomes" id="UP000507245"/>
    </source>
</evidence>
<accession>A0A6J5VSG7</accession>
<proteinExistence type="predicted"/>
<sequence length="75" mass="8875">MWVRQGDCWVVVVLMRKPWAESRQVIREQQEGQVIERLRVELENERERNFQLDMELEILRIQISGAYSSTGAGID</sequence>
<keyword evidence="1" id="KW-0175">Coiled coil</keyword>